<accession>A0ABP9RZ11</accession>
<feature type="transmembrane region" description="Helical" evidence="1">
    <location>
        <begin position="351"/>
        <end position="381"/>
    </location>
</feature>
<name>A0ABP9RZ11_9ACTN</name>
<feature type="transmembrane region" description="Helical" evidence="1">
    <location>
        <begin position="64"/>
        <end position="86"/>
    </location>
</feature>
<reference evidence="3" key="1">
    <citation type="journal article" date="2019" name="Int. J. Syst. Evol. Microbiol.">
        <title>The Global Catalogue of Microorganisms (GCM) 10K type strain sequencing project: providing services to taxonomists for standard genome sequencing and annotation.</title>
        <authorList>
            <consortium name="The Broad Institute Genomics Platform"/>
            <consortium name="The Broad Institute Genome Sequencing Center for Infectious Disease"/>
            <person name="Wu L."/>
            <person name="Ma J."/>
        </authorList>
    </citation>
    <scope>NUCLEOTIDE SEQUENCE [LARGE SCALE GENOMIC DNA]</scope>
    <source>
        <strain evidence="3">JCM 18304</strain>
    </source>
</reference>
<dbReference type="EMBL" id="BAABJQ010000012">
    <property type="protein sequence ID" value="GAA5189343.1"/>
    <property type="molecule type" value="Genomic_DNA"/>
</dbReference>
<keyword evidence="3" id="KW-1185">Reference proteome</keyword>
<keyword evidence="1" id="KW-0472">Membrane</keyword>
<feature type="transmembrane region" description="Helical" evidence="1">
    <location>
        <begin position="181"/>
        <end position="200"/>
    </location>
</feature>
<feature type="transmembrane region" description="Helical" evidence="1">
    <location>
        <begin position="393"/>
        <end position="415"/>
    </location>
</feature>
<organism evidence="2 3">
    <name type="scientific">Rugosimonospora acidiphila</name>
    <dbReference type="NCBI Taxonomy" id="556531"/>
    <lineage>
        <taxon>Bacteria</taxon>
        <taxon>Bacillati</taxon>
        <taxon>Actinomycetota</taxon>
        <taxon>Actinomycetes</taxon>
        <taxon>Micromonosporales</taxon>
        <taxon>Micromonosporaceae</taxon>
        <taxon>Rugosimonospora</taxon>
    </lineage>
</organism>
<proteinExistence type="predicted"/>
<gene>
    <name evidence="2" type="ORF">GCM10023322_42020</name>
</gene>
<feature type="transmembrane region" description="Helical" evidence="1">
    <location>
        <begin position="139"/>
        <end position="161"/>
    </location>
</feature>
<feature type="transmembrane region" description="Helical" evidence="1">
    <location>
        <begin position="107"/>
        <end position="133"/>
    </location>
</feature>
<sequence length="538" mass="54686">MIPSRPVSITVFVRLKLRMLGHGLRGERRRVIAFAISLGVGLWLAVTGFVLFGVSGAVRHDIGYLMAAFGGAALVLGWLLLPLLFFGVDETLDPARFALLPLPRRTLAAGMLAGAMVGVPGLATALAMLGLAVAGGLRAGPAGAGVALLGGGLNLLLCIVLSRAVTSGFAAMLRSRRVRDLAGVVIALLAASMGPLQLVISSMVGHASLAPVLRVARVLGWTPLAAGFVAPYDLADGRPLAVPVRLGIVAVTVALLAWWWAVTLESAMLGAAGAPAGSRPVRGGVVRALLPAVLRPVRAGQFAAIAARELRYWSRDPRRRSSLISIIVGGAVVPVALRLTPGHSPGVPLPLAVAFTSVAGAAILANQFGFDGTAYAAHLLAAVPGRVELRGRAAALSVIMVPVLLVIVVAVAVFGDEDGQLVPTLGTAAAMYGASIAVASVLSVLIAYPVPDTRNAFASAGGSASAKGLLAFVGMVVAVVSASPVLAAALVLPGALAWVVLAAGLAWGLGLVLVTTRLVGDELDRRGPELLAAVTLRV</sequence>
<evidence type="ECO:0000256" key="1">
    <source>
        <dbReference type="SAM" id="Phobius"/>
    </source>
</evidence>
<evidence type="ECO:0000313" key="3">
    <source>
        <dbReference type="Proteomes" id="UP001501570"/>
    </source>
</evidence>
<comment type="caution">
    <text evidence="2">The sequence shown here is derived from an EMBL/GenBank/DDBJ whole genome shotgun (WGS) entry which is preliminary data.</text>
</comment>
<keyword evidence="1" id="KW-1133">Transmembrane helix</keyword>
<feature type="transmembrane region" description="Helical" evidence="1">
    <location>
        <begin position="469"/>
        <end position="490"/>
    </location>
</feature>
<feature type="transmembrane region" description="Helical" evidence="1">
    <location>
        <begin position="427"/>
        <end position="448"/>
    </location>
</feature>
<protein>
    <submittedName>
        <fullName evidence="2">Transporter</fullName>
    </submittedName>
</protein>
<feature type="transmembrane region" description="Helical" evidence="1">
    <location>
        <begin position="31"/>
        <end position="52"/>
    </location>
</feature>
<evidence type="ECO:0000313" key="2">
    <source>
        <dbReference type="EMBL" id="GAA5189343.1"/>
    </source>
</evidence>
<feature type="transmembrane region" description="Helical" evidence="1">
    <location>
        <begin position="321"/>
        <end position="339"/>
    </location>
</feature>
<dbReference type="Proteomes" id="UP001501570">
    <property type="component" value="Unassembled WGS sequence"/>
</dbReference>
<keyword evidence="1" id="KW-0812">Transmembrane</keyword>
<feature type="transmembrane region" description="Helical" evidence="1">
    <location>
        <begin position="240"/>
        <end position="261"/>
    </location>
</feature>
<feature type="transmembrane region" description="Helical" evidence="1">
    <location>
        <begin position="496"/>
        <end position="516"/>
    </location>
</feature>